<evidence type="ECO:0000259" key="12">
    <source>
        <dbReference type="Pfam" id="PF03801"/>
    </source>
</evidence>
<dbReference type="AlphaFoldDB" id="A0A2S2PVL1"/>
<evidence type="ECO:0000256" key="10">
    <source>
        <dbReference type="RuleBase" id="RU368072"/>
    </source>
</evidence>
<dbReference type="InterPro" id="IPR038273">
    <property type="entry name" value="Ndc80_sf"/>
</dbReference>
<comment type="similarity">
    <text evidence="1 10">Belongs to the NDC80/HEC1 family.</text>
</comment>
<dbReference type="GO" id="GO:0031262">
    <property type="term" value="C:Ndc80 complex"/>
    <property type="evidence" value="ECO:0007669"/>
    <property type="project" value="UniProtKB-UniRule"/>
</dbReference>
<dbReference type="PANTHER" id="PTHR10643:SF2">
    <property type="entry name" value="KINETOCHORE PROTEIN NDC80 HOMOLOG"/>
    <property type="match status" value="1"/>
</dbReference>
<proteinExistence type="inferred from homology"/>
<evidence type="ECO:0000256" key="3">
    <source>
        <dbReference type="ARBA" id="ARBA00022618"/>
    </source>
</evidence>
<keyword evidence="7 10" id="KW-0539">Nucleus</keyword>
<dbReference type="Pfam" id="PF03801">
    <property type="entry name" value="Ndc80_HEC"/>
    <property type="match status" value="1"/>
</dbReference>
<name>A0A2S2PVL1_9HEMI</name>
<feature type="coiled-coil region" evidence="11">
    <location>
        <begin position="323"/>
        <end position="365"/>
    </location>
</feature>
<evidence type="ECO:0000256" key="7">
    <source>
        <dbReference type="ARBA" id="ARBA00023242"/>
    </source>
</evidence>
<evidence type="ECO:0000256" key="5">
    <source>
        <dbReference type="ARBA" id="ARBA00022838"/>
    </source>
</evidence>
<dbReference type="EMBL" id="GGMS01000207">
    <property type="protein sequence ID" value="MBY69410.1"/>
    <property type="molecule type" value="Transcribed_RNA"/>
</dbReference>
<accession>A0A2S2PVL1</accession>
<evidence type="ECO:0000313" key="13">
    <source>
        <dbReference type="EMBL" id="MBY69410.1"/>
    </source>
</evidence>
<evidence type="ECO:0000256" key="2">
    <source>
        <dbReference type="ARBA" id="ARBA00022454"/>
    </source>
</evidence>
<evidence type="ECO:0000256" key="8">
    <source>
        <dbReference type="ARBA" id="ARBA00023306"/>
    </source>
</evidence>
<evidence type="ECO:0000256" key="1">
    <source>
        <dbReference type="ARBA" id="ARBA00007050"/>
    </source>
</evidence>
<sequence length="493" mass="58200">MVEYLFHNLDHNQLLNKSKYMEELPKIMKKYYYKGKVDKSWLITVNASHSFPQVVGLLLWLVELCETQSNFSVMETLYPSTFDLDEAENEDHLQTLEFKMYLPFLLNSYQVESRGTGKPADKEFLQKQEELLLDNYKKTLAIDEGVLAKLEAEVVDFKDEFESLCDATEEQKLEDLKVMKIALHNDISSLKKYIKDIQNCVVELQEYISKKKDERSYQEKEIENLQRELNVVNSCINGQQITQQDKKRIEEEIIILKQDIQYEENCLTEYSNIVYSEDLNVVNVRLKLDKLFVQYNKICAENIVALPELQNAIADKNVLAIHVREHLKEVDEILKNLKNKNSEKLKAEEQKLASIQMELESATLEFHKLKRIVENIEPERDADKKRLIEITDRQFEIRKENENKLYELQAELKNNNLDNNVVAAKTEEKNKLCKMIDEMEKEKENFFIKIFNSLKDHVRVIEETKEFAKNLLLQEKEEMKSIRENYLNTNNNS</sequence>
<protein>
    <recommendedName>
        <fullName evidence="10">Kinetochore protein NDC80</fullName>
    </recommendedName>
</protein>
<feature type="domain" description="Kinetochore protein Ndc80 CH" evidence="12">
    <location>
        <begin position="1"/>
        <end position="69"/>
    </location>
</feature>
<keyword evidence="8 10" id="KW-0131">Cell cycle</keyword>
<comment type="function">
    <text evidence="10">Acts as a component of the essential kinetochore-associated NDC80 complex, which is required for chromosome segregation and spindle checkpoint activity.</text>
</comment>
<feature type="coiled-coil region" evidence="11">
    <location>
        <begin position="133"/>
        <end position="167"/>
    </location>
</feature>
<keyword evidence="9 10" id="KW-0137">Centromere</keyword>
<dbReference type="GO" id="GO:0051301">
    <property type="term" value="P:cell division"/>
    <property type="evidence" value="ECO:0007669"/>
    <property type="project" value="UniProtKB-UniRule"/>
</dbReference>
<dbReference type="InterPro" id="IPR055260">
    <property type="entry name" value="Ndc80_CH"/>
</dbReference>
<dbReference type="OrthoDB" id="7459479at2759"/>
<comment type="subunit">
    <text evidence="10">Component of the NDC80 complex.</text>
</comment>
<feature type="coiled-coil region" evidence="11">
    <location>
        <begin position="398"/>
        <end position="492"/>
    </location>
</feature>
<dbReference type="GO" id="GO:0005634">
    <property type="term" value="C:nucleus"/>
    <property type="evidence" value="ECO:0007669"/>
    <property type="project" value="UniProtKB-SubCell"/>
</dbReference>
<dbReference type="InterPro" id="IPR005550">
    <property type="entry name" value="Kinetochore_Ndc80"/>
</dbReference>
<evidence type="ECO:0000256" key="9">
    <source>
        <dbReference type="ARBA" id="ARBA00023328"/>
    </source>
</evidence>
<evidence type="ECO:0000256" key="11">
    <source>
        <dbReference type="SAM" id="Coils"/>
    </source>
</evidence>
<dbReference type="Gene3D" id="1.10.418.30">
    <property type="entry name" value="Ncd80 complex, Ncd80 subunit"/>
    <property type="match status" value="1"/>
</dbReference>
<evidence type="ECO:0000256" key="4">
    <source>
        <dbReference type="ARBA" id="ARBA00022776"/>
    </source>
</evidence>
<organism evidence="13">
    <name type="scientific">Sipha flava</name>
    <name type="common">yellow sugarcane aphid</name>
    <dbReference type="NCBI Taxonomy" id="143950"/>
    <lineage>
        <taxon>Eukaryota</taxon>
        <taxon>Metazoa</taxon>
        <taxon>Ecdysozoa</taxon>
        <taxon>Arthropoda</taxon>
        <taxon>Hexapoda</taxon>
        <taxon>Insecta</taxon>
        <taxon>Pterygota</taxon>
        <taxon>Neoptera</taxon>
        <taxon>Paraneoptera</taxon>
        <taxon>Hemiptera</taxon>
        <taxon>Sternorrhyncha</taxon>
        <taxon>Aphidomorpha</taxon>
        <taxon>Aphidoidea</taxon>
        <taxon>Aphididae</taxon>
        <taxon>Sipha</taxon>
    </lineage>
</organism>
<reference evidence="13" key="1">
    <citation type="submission" date="2018-04" db="EMBL/GenBank/DDBJ databases">
        <title>Transcriptome assembly of Sipha flava.</title>
        <authorList>
            <person name="Scully E.D."/>
            <person name="Geib S.M."/>
            <person name="Palmer N.A."/>
            <person name="Koch K."/>
            <person name="Bradshaw J."/>
            <person name="Heng-Moss T."/>
            <person name="Sarath G."/>
        </authorList>
    </citation>
    <scope>NUCLEOTIDE SEQUENCE</scope>
</reference>
<keyword evidence="4 10" id="KW-0498">Mitosis</keyword>
<evidence type="ECO:0000256" key="6">
    <source>
        <dbReference type="ARBA" id="ARBA00023054"/>
    </source>
</evidence>
<keyword evidence="3 10" id="KW-0132">Cell division</keyword>
<comment type="subcellular location">
    <subcellularLocation>
        <location evidence="10">Chromosome</location>
        <location evidence="10">Centromere</location>
        <location evidence="10">Kinetochore</location>
    </subcellularLocation>
    <subcellularLocation>
        <location evidence="10">Nucleus</location>
    </subcellularLocation>
</comment>
<keyword evidence="6 11" id="KW-0175">Coiled coil</keyword>
<keyword evidence="2 10" id="KW-0158">Chromosome</keyword>
<dbReference type="GO" id="GO:0051315">
    <property type="term" value="P:attachment of mitotic spindle microtubules to kinetochore"/>
    <property type="evidence" value="ECO:0007669"/>
    <property type="project" value="UniProtKB-UniRule"/>
</dbReference>
<dbReference type="PANTHER" id="PTHR10643">
    <property type="entry name" value="KINETOCHORE PROTEIN NDC80"/>
    <property type="match status" value="1"/>
</dbReference>
<gene>
    <name evidence="13" type="primary">ndc80</name>
    <name evidence="13" type="ORF">g.177131</name>
</gene>
<keyword evidence="5 10" id="KW-0995">Kinetochore</keyword>